<reference evidence="3 4" key="1">
    <citation type="journal article" date="2023" name="Life. Sci Alliance">
        <title>Evolutionary insights into 3D genome organization and epigenetic landscape of Vigna mungo.</title>
        <authorList>
            <person name="Junaid A."/>
            <person name="Singh B."/>
            <person name="Bhatia S."/>
        </authorList>
    </citation>
    <scope>NUCLEOTIDE SEQUENCE [LARGE SCALE GENOMIC DNA]</scope>
    <source>
        <strain evidence="3">Urdbean</strain>
    </source>
</reference>
<evidence type="ECO:0000256" key="1">
    <source>
        <dbReference type="SAM" id="MobiDB-lite"/>
    </source>
</evidence>
<feature type="region of interest" description="Disordered" evidence="1">
    <location>
        <begin position="167"/>
        <end position="191"/>
    </location>
</feature>
<keyword evidence="4" id="KW-1185">Reference proteome</keyword>
<evidence type="ECO:0000313" key="4">
    <source>
        <dbReference type="Proteomes" id="UP001374535"/>
    </source>
</evidence>
<evidence type="ECO:0000256" key="2">
    <source>
        <dbReference type="SAM" id="SignalP"/>
    </source>
</evidence>
<sequence length="249" mass="28158">MLVLVMVLVLLLLMSNTKSTTFIIIILTIPNIVEHATRPRSIPPILPPPIHPIAPAEAPSPPPLLPKFIKPQFPPPIHAPKPRQRRLPPATLHGSLLVLPLRRQRVGRQQSLGNQILRRQTPRLDKYIPSPSSPQTPFTLPVLSRVKPSRTALPSLHNALYSPPFSLRSDQPNSNYSPQNLQSLSHTTNQDSSKRIEELGLRVLVKWLLISSCNYRGRRLENRFFTIQTFAEHEAMIEPNKLNCHFSLC</sequence>
<protein>
    <submittedName>
        <fullName evidence="3">Uncharacterized protein</fullName>
    </submittedName>
</protein>
<accession>A0AAQ3MZU4</accession>
<feature type="compositionally biased region" description="Polar residues" evidence="1">
    <location>
        <begin position="109"/>
        <end position="118"/>
    </location>
</feature>
<feature type="compositionally biased region" description="Polar residues" evidence="1">
    <location>
        <begin position="168"/>
        <end position="191"/>
    </location>
</feature>
<evidence type="ECO:0000313" key="3">
    <source>
        <dbReference type="EMBL" id="WVY99961.1"/>
    </source>
</evidence>
<dbReference type="AlphaFoldDB" id="A0AAQ3MZU4"/>
<feature type="signal peptide" evidence="2">
    <location>
        <begin position="1"/>
        <end position="19"/>
    </location>
</feature>
<dbReference type="Proteomes" id="UP001374535">
    <property type="component" value="Chromosome 8"/>
</dbReference>
<gene>
    <name evidence="3" type="ORF">V8G54_026031</name>
</gene>
<dbReference type="EMBL" id="CP144693">
    <property type="protein sequence ID" value="WVY99961.1"/>
    <property type="molecule type" value="Genomic_DNA"/>
</dbReference>
<organism evidence="3 4">
    <name type="scientific">Vigna mungo</name>
    <name type="common">Black gram</name>
    <name type="synonym">Phaseolus mungo</name>
    <dbReference type="NCBI Taxonomy" id="3915"/>
    <lineage>
        <taxon>Eukaryota</taxon>
        <taxon>Viridiplantae</taxon>
        <taxon>Streptophyta</taxon>
        <taxon>Embryophyta</taxon>
        <taxon>Tracheophyta</taxon>
        <taxon>Spermatophyta</taxon>
        <taxon>Magnoliopsida</taxon>
        <taxon>eudicotyledons</taxon>
        <taxon>Gunneridae</taxon>
        <taxon>Pentapetalae</taxon>
        <taxon>rosids</taxon>
        <taxon>fabids</taxon>
        <taxon>Fabales</taxon>
        <taxon>Fabaceae</taxon>
        <taxon>Papilionoideae</taxon>
        <taxon>50 kb inversion clade</taxon>
        <taxon>NPAAA clade</taxon>
        <taxon>indigoferoid/millettioid clade</taxon>
        <taxon>Phaseoleae</taxon>
        <taxon>Vigna</taxon>
    </lineage>
</organism>
<name>A0AAQ3MZU4_VIGMU</name>
<feature type="region of interest" description="Disordered" evidence="1">
    <location>
        <begin position="109"/>
        <end position="140"/>
    </location>
</feature>
<proteinExistence type="predicted"/>
<feature type="chain" id="PRO_5042872963" evidence="2">
    <location>
        <begin position="20"/>
        <end position="249"/>
    </location>
</feature>
<keyword evidence="2" id="KW-0732">Signal</keyword>